<accession>A0A1I4G177</accession>
<dbReference type="PANTHER" id="PTHR43830">
    <property type="entry name" value="PROTEIN PSP1"/>
    <property type="match status" value="1"/>
</dbReference>
<evidence type="ECO:0000313" key="5">
    <source>
        <dbReference type="EMBL" id="WEA13962.1"/>
    </source>
</evidence>
<dbReference type="Proteomes" id="UP001157396">
    <property type="component" value="Unassembled WGS sequence"/>
</dbReference>
<dbReference type="GeneID" id="61072914"/>
<evidence type="ECO:0000259" key="1">
    <source>
        <dbReference type="PROSITE" id="PS51411"/>
    </source>
</evidence>
<dbReference type="PANTHER" id="PTHR43830:SF3">
    <property type="entry name" value="PROTEIN PSP1"/>
    <property type="match status" value="1"/>
</dbReference>
<organism evidence="4 6">
    <name type="scientific">Lactococcus garvieae</name>
    <dbReference type="NCBI Taxonomy" id="1363"/>
    <lineage>
        <taxon>Bacteria</taxon>
        <taxon>Bacillati</taxon>
        <taxon>Bacillota</taxon>
        <taxon>Bacilli</taxon>
        <taxon>Lactobacillales</taxon>
        <taxon>Streptococcaceae</taxon>
        <taxon>Lactococcus</taxon>
    </lineage>
</organism>
<evidence type="ECO:0000313" key="2">
    <source>
        <dbReference type="EMBL" id="GFO51071.1"/>
    </source>
</evidence>
<dbReference type="OrthoDB" id="9779344at2"/>
<reference evidence="2 7" key="2">
    <citation type="submission" date="2020-06" db="EMBL/GenBank/DDBJ databases">
        <title>Draft genome sequence of Lactic acid bacteria from Okinawan-style tofu.</title>
        <authorList>
            <person name="Takara I."/>
            <person name="Ikematsu S."/>
        </authorList>
    </citation>
    <scope>NUCLEOTIDE SEQUENCE [LARGE SCALE GENOMIC DNA]</scope>
    <source>
        <strain evidence="7">lg38</strain>
        <strain evidence="2">Lg38</strain>
    </source>
</reference>
<name>A0A1I4G177_9LACT</name>
<evidence type="ECO:0000313" key="4">
    <source>
        <dbReference type="EMBL" id="SFL23912.1"/>
    </source>
</evidence>
<dbReference type="Pfam" id="PF04468">
    <property type="entry name" value="PSP1"/>
    <property type="match status" value="1"/>
</dbReference>
<dbReference type="RefSeq" id="WP_003133900.1">
    <property type="nucleotide sequence ID" value="NZ_AP026069.1"/>
</dbReference>
<dbReference type="InterPro" id="IPR047767">
    <property type="entry name" value="PSP1-like"/>
</dbReference>
<dbReference type="EMBL" id="FOTJ01000003">
    <property type="protein sequence ID" value="SFL23912.1"/>
    <property type="molecule type" value="Genomic_DNA"/>
</dbReference>
<dbReference type="EMBL" id="JARYTV010000003">
    <property type="protein sequence ID" value="MDH7959946.1"/>
    <property type="molecule type" value="Genomic_DNA"/>
</dbReference>
<dbReference type="EMBL" id="BLXU01000002">
    <property type="protein sequence ID" value="GFO51071.1"/>
    <property type="molecule type" value="Genomic_DNA"/>
</dbReference>
<dbReference type="NCBIfam" id="NF041131">
    <property type="entry name" value="RicT_YaaT_fam"/>
    <property type="match status" value="1"/>
</dbReference>
<dbReference type="EMBL" id="CP118627">
    <property type="protein sequence ID" value="WEA13962.1"/>
    <property type="molecule type" value="Genomic_DNA"/>
</dbReference>
<dbReference type="OMA" id="YGGLGPC"/>
<reference evidence="4 6" key="1">
    <citation type="submission" date="2016-10" db="EMBL/GenBank/DDBJ databases">
        <authorList>
            <person name="de Groot N.N."/>
        </authorList>
    </citation>
    <scope>NUCLEOTIDE SEQUENCE [LARGE SCALE GENOMIC DNA]</scope>
    <source>
        <strain evidence="4 6">M79</strain>
    </source>
</reference>
<reference evidence="3" key="4">
    <citation type="submission" date="2023-04" db="EMBL/GenBank/DDBJ databases">
        <title>Genomic analysis of Lactococcus garvieae isolates.</title>
        <authorList>
            <person name="Zhanghang C."/>
        </authorList>
    </citation>
    <scope>NUCLEOTIDE SEQUENCE</scope>
    <source>
        <strain evidence="3">ZB-1</strain>
    </source>
</reference>
<evidence type="ECO:0000313" key="6">
    <source>
        <dbReference type="Proteomes" id="UP000181969"/>
    </source>
</evidence>
<evidence type="ECO:0000313" key="7">
    <source>
        <dbReference type="Proteomes" id="UP000504756"/>
    </source>
</evidence>
<dbReference type="GO" id="GO:0005737">
    <property type="term" value="C:cytoplasm"/>
    <property type="evidence" value="ECO:0007669"/>
    <property type="project" value="TreeGrafter"/>
</dbReference>
<feature type="domain" description="PSP1 C-terminal" evidence="1">
    <location>
        <begin position="55"/>
        <end position="140"/>
    </location>
</feature>
<proteinExistence type="predicted"/>
<reference evidence="5" key="3">
    <citation type="submission" date="2023-02" db="EMBL/GenBank/DDBJ databases">
        <title>Comparative genomics and fermentation flavor characterization of five lactic acid bacteria reveal flavor biosynthesis metabolic pathways in fermented muskmelon puree.</title>
        <authorList>
            <person name="Yuan L."/>
            <person name="Li M."/>
            <person name="Xu X."/>
            <person name="Lao F."/>
            <person name="Wu J."/>
        </authorList>
    </citation>
    <scope>NUCLEOTIDE SEQUENCE</scope>
    <source>
        <strain evidence="5">Pa-2</strain>
    </source>
</reference>
<dbReference type="InterPro" id="IPR007557">
    <property type="entry name" value="PSP1_C"/>
</dbReference>
<dbReference type="Proteomes" id="UP000504756">
    <property type="component" value="Unassembled WGS sequence"/>
</dbReference>
<protein>
    <submittedName>
        <fullName evidence="4">Cell fate regulator YaaT, PSP1 superfamily (Controls sporulation, competence, biofilm development)</fullName>
    </submittedName>
    <submittedName>
        <fullName evidence="3">Stage 0 sporulation family protein</fullName>
    </submittedName>
</protein>
<dbReference type="Proteomes" id="UP001217324">
    <property type="component" value="Chromosome"/>
</dbReference>
<dbReference type="AlphaFoldDB" id="A0A1I4G177"/>
<dbReference type="Proteomes" id="UP000181969">
    <property type="component" value="Unassembled WGS sequence"/>
</dbReference>
<sequence>MIYEVEFTHGEQNTFVSGHETFAPRTQVIIQNEKGKTYGRIMKQLPQDKNVDTSGEIVRAATEEDEELIQTTELLSQQACAKIRQIVADCGIDMKVTNAAYNLNQSQLFVSFTSENRVDFRALLKELAATFRTRIELRQIGARDAAKMYGGVGPCGRPLCCSEFIYEFPNVSIKMAKNQSLSLKQSKLNGLCGRLMCCLSYEDEFYREARKNFPDFGEHITTADGEGKVIGLNILNNKVKLRLDHTIKEFDIAEINL</sequence>
<evidence type="ECO:0000313" key="3">
    <source>
        <dbReference type="EMBL" id="MDH7959946.1"/>
    </source>
</evidence>
<dbReference type="PROSITE" id="PS51411">
    <property type="entry name" value="PSP1_C"/>
    <property type="match status" value="1"/>
</dbReference>
<gene>
    <name evidence="2" type="primary">yeaC</name>
    <name evidence="2" type="ORF">ikelab_03460</name>
    <name evidence="5" type="ORF">PWF74_00320</name>
    <name evidence="3" type="ORF">QHR29_05635</name>
    <name evidence="4" type="ORF">SAMN05216438_1038</name>
</gene>